<sequence length="116" mass="12516">MRLGVSKVSLATATPSLYIGFPRTHPTRTRVYSQRSSLFRVVERAGFEPAWTILIITGQELLTILQSVVFVPIGLLQSVWSSPGLASTISATAPFPVFPGVILFPGACAERSRGRG</sequence>
<gene>
    <name evidence="1" type="ORF">F0361_01265</name>
</gene>
<organism evidence="1 2">
    <name type="scientific">Maribacter flavus</name>
    <dbReference type="NCBI Taxonomy" id="1658664"/>
    <lineage>
        <taxon>Bacteria</taxon>
        <taxon>Pseudomonadati</taxon>
        <taxon>Bacteroidota</taxon>
        <taxon>Flavobacteriia</taxon>
        <taxon>Flavobacteriales</taxon>
        <taxon>Flavobacteriaceae</taxon>
        <taxon>Maribacter</taxon>
    </lineage>
</organism>
<reference evidence="1 2" key="1">
    <citation type="submission" date="2019-09" db="EMBL/GenBank/DDBJ databases">
        <authorList>
            <person name="Khan S.A."/>
            <person name="Jeon C.O."/>
            <person name="Chun B.H."/>
            <person name="Jeong S.E."/>
        </authorList>
    </citation>
    <scope>NUCLEOTIDE SEQUENCE [LARGE SCALE GENOMIC DNA]</scope>
    <source>
        <strain evidence="1 2">KCTC 42508</strain>
    </source>
</reference>
<comment type="caution">
    <text evidence="1">The sequence shown here is derived from an EMBL/GenBank/DDBJ whole genome shotgun (WGS) entry which is preliminary data.</text>
</comment>
<dbReference type="Proteomes" id="UP000323188">
    <property type="component" value="Unassembled WGS sequence"/>
</dbReference>
<protein>
    <submittedName>
        <fullName evidence="1">Uncharacterized protein</fullName>
    </submittedName>
</protein>
<name>A0A5B2TVK2_9FLAO</name>
<dbReference type="AlphaFoldDB" id="A0A5B2TVK2"/>
<accession>A0A5B2TVK2</accession>
<dbReference type="EMBL" id="VUOE01000001">
    <property type="protein sequence ID" value="KAA2218279.1"/>
    <property type="molecule type" value="Genomic_DNA"/>
</dbReference>
<proteinExistence type="predicted"/>
<evidence type="ECO:0000313" key="2">
    <source>
        <dbReference type="Proteomes" id="UP000323188"/>
    </source>
</evidence>
<dbReference type="RefSeq" id="WP_154916899.1">
    <property type="nucleotide sequence ID" value="NZ_VUOE01000001.1"/>
</dbReference>
<evidence type="ECO:0000313" key="1">
    <source>
        <dbReference type="EMBL" id="KAA2218279.1"/>
    </source>
</evidence>